<feature type="compositionally biased region" description="Basic residues" evidence="2">
    <location>
        <begin position="33"/>
        <end position="46"/>
    </location>
</feature>
<dbReference type="Gene3D" id="3.30.565.10">
    <property type="entry name" value="Histidine kinase-like ATPase, C-terminal domain"/>
    <property type="match status" value="1"/>
</dbReference>
<dbReference type="Proteomes" id="UP000323505">
    <property type="component" value="Unassembled WGS sequence"/>
</dbReference>
<accession>A0A5D3F9D0</accession>
<keyword evidence="1" id="KW-0418">Kinase</keyword>
<dbReference type="EMBL" id="VSRQ01000008">
    <property type="protein sequence ID" value="TYK44568.1"/>
    <property type="molecule type" value="Genomic_DNA"/>
</dbReference>
<organism evidence="4 5">
    <name type="scientific">Actinomadura decatromicini</name>
    <dbReference type="NCBI Taxonomy" id="2604572"/>
    <lineage>
        <taxon>Bacteria</taxon>
        <taxon>Bacillati</taxon>
        <taxon>Actinomycetota</taxon>
        <taxon>Actinomycetes</taxon>
        <taxon>Streptosporangiales</taxon>
        <taxon>Thermomonosporaceae</taxon>
        <taxon>Actinomadura</taxon>
    </lineage>
</organism>
<dbReference type="CDD" id="cd16936">
    <property type="entry name" value="HATPase_RsbW-like"/>
    <property type="match status" value="1"/>
</dbReference>
<evidence type="ECO:0000256" key="1">
    <source>
        <dbReference type="ARBA" id="ARBA00022527"/>
    </source>
</evidence>
<protein>
    <submittedName>
        <fullName evidence="4">ATP-binding protein</fullName>
    </submittedName>
</protein>
<feature type="region of interest" description="Disordered" evidence="2">
    <location>
        <begin position="33"/>
        <end position="124"/>
    </location>
</feature>
<feature type="domain" description="Histidine kinase/HSP90-like ATPase" evidence="3">
    <location>
        <begin position="149"/>
        <end position="257"/>
    </location>
</feature>
<dbReference type="InterPro" id="IPR003594">
    <property type="entry name" value="HATPase_dom"/>
</dbReference>
<keyword evidence="1" id="KW-0723">Serine/threonine-protein kinase</keyword>
<name>A0A5D3F9D0_9ACTN</name>
<dbReference type="GO" id="GO:0005524">
    <property type="term" value="F:ATP binding"/>
    <property type="evidence" value="ECO:0007669"/>
    <property type="project" value="UniProtKB-KW"/>
</dbReference>
<evidence type="ECO:0000259" key="3">
    <source>
        <dbReference type="Pfam" id="PF13581"/>
    </source>
</evidence>
<evidence type="ECO:0000256" key="2">
    <source>
        <dbReference type="SAM" id="MobiDB-lite"/>
    </source>
</evidence>
<dbReference type="Pfam" id="PF13581">
    <property type="entry name" value="HATPase_c_2"/>
    <property type="match status" value="1"/>
</dbReference>
<comment type="caution">
    <text evidence="4">The sequence shown here is derived from an EMBL/GenBank/DDBJ whole genome shotgun (WGS) entry which is preliminary data.</text>
</comment>
<keyword evidence="4" id="KW-0547">Nucleotide-binding</keyword>
<sequence length="269" mass="29173">MIRRRMLRVLAHGVILMTVPRCIIRPRMTHGRLIRSRPATHTRPNRKAADLPMPNPPGTPKPNHSATTTPSMRTAGGGQEGDNASRAQPQDRRRREGSPSMPPGRASESDAPASVLHPSPATQRVSSVATCVFSPPQSLDSFEVTLGNHPSSVPLARRFLREWYGHWGLSDSIVEAGELVASELITNGLKAQAGGVKVRFRWSPPAAYVEVWDADPTPPVPQTPELIALGGRGLILVEAYASRWGHYPSDGGKVVWAEFIWKVAGGVTS</sequence>
<keyword evidence="1" id="KW-0808">Transferase</keyword>
<reference evidence="4 5" key="1">
    <citation type="submission" date="2019-08" db="EMBL/GenBank/DDBJ databases">
        <title>Actinomadura sp. nov. CYP1-5 isolated from mountain soil.</title>
        <authorList>
            <person name="Songsumanus A."/>
            <person name="Kuncharoen N."/>
            <person name="Kudo T."/>
            <person name="Yuki M."/>
            <person name="Igarashi Y."/>
            <person name="Tanasupawat S."/>
        </authorList>
    </citation>
    <scope>NUCLEOTIDE SEQUENCE [LARGE SCALE GENOMIC DNA]</scope>
    <source>
        <strain evidence="4 5">CYP1-5</strain>
    </source>
</reference>
<dbReference type="AlphaFoldDB" id="A0A5D3F9D0"/>
<evidence type="ECO:0000313" key="5">
    <source>
        <dbReference type="Proteomes" id="UP000323505"/>
    </source>
</evidence>
<keyword evidence="4" id="KW-0067">ATP-binding</keyword>
<keyword evidence="5" id="KW-1185">Reference proteome</keyword>
<dbReference type="PANTHER" id="PTHR35526">
    <property type="entry name" value="ANTI-SIGMA-F FACTOR RSBW-RELATED"/>
    <property type="match status" value="1"/>
</dbReference>
<dbReference type="InterPro" id="IPR050267">
    <property type="entry name" value="Anti-sigma-factor_SerPK"/>
</dbReference>
<dbReference type="PANTHER" id="PTHR35526:SF3">
    <property type="entry name" value="ANTI-SIGMA-F FACTOR RSBW"/>
    <property type="match status" value="1"/>
</dbReference>
<proteinExistence type="predicted"/>
<dbReference type="GO" id="GO:0004674">
    <property type="term" value="F:protein serine/threonine kinase activity"/>
    <property type="evidence" value="ECO:0007669"/>
    <property type="project" value="UniProtKB-KW"/>
</dbReference>
<dbReference type="InterPro" id="IPR036890">
    <property type="entry name" value="HATPase_C_sf"/>
</dbReference>
<evidence type="ECO:0000313" key="4">
    <source>
        <dbReference type="EMBL" id="TYK44568.1"/>
    </source>
</evidence>
<gene>
    <name evidence="4" type="ORF">FXF68_34485</name>
</gene>